<dbReference type="PROSITE" id="PS51216">
    <property type="entry name" value="NEBULIN"/>
    <property type="match status" value="1"/>
</dbReference>
<reference evidence="5" key="1">
    <citation type="submission" date="2025-08" db="UniProtKB">
        <authorList>
            <consortium name="Ensembl"/>
        </authorList>
    </citation>
    <scope>IDENTIFICATION</scope>
</reference>
<organism evidence="5 6">
    <name type="scientific">Eptatretus burgeri</name>
    <name type="common">Inshore hagfish</name>
    <dbReference type="NCBI Taxonomy" id="7764"/>
    <lineage>
        <taxon>Eukaryota</taxon>
        <taxon>Metazoa</taxon>
        <taxon>Chordata</taxon>
        <taxon>Craniata</taxon>
        <taxon>Vertebrata</taxon>
        <taxon>Cyclostomata</taxon>
        <taxon>Myxini</taxon>
        <taxon>Myxiniformes</taxon>
        <taxon>Myxinidae</taxon>
        <taxon>Eptatretinae</taxon>
        <taxon>Eptatretus</taxon>
    </lineage>
</organism>
<protein>
    <recommendedName>
        <fullName evidence="7">Nebulin-like</fullName>
    </recommendedName>
</protein>
<dbReference type="GO" id="GO:0030018">
    <property type="term" value="C:Z disc"/>
    <property type="evidence" value="ECO:0007669"/>
    <property type="project" value="InterPro"/>
</dbReference>
<feature type="compositionally biased region" description="Polar residues" evidence="3">
    <location>
        <begin position="196"/>
        <end position="207"/>
    </location>
</feature>
<dbReference type="Ensembl" id="ENSEBUT00000011725.1">
    <property type="protein sequence ID" value="ENSEBUP00000011162.1"/>
    <property type="gene ID" value="ENSEBUG00000007169.1"/>
</dbReference>
<feature type="signal peptide" evidence="4">
    <location>
        <begin position="1"/>
        <end position="23"/>
    </location>
</feature>
<dbReference type="SMART" id="SM00227">
    <property type="entry name" value="NEBU"/>
    <property type="match status" value="2"/>
</dbReference>
<dbReference type="GO" id="GO:0071691">
    <property type="term" value="P:cardiac muscle thin filament assembly"/>
    <property type="evidence" value="ECO:0007669"/>
    <property type="project" value="TreeGrafter"/>
</dbReference>
<dbReference type="GO" id="GO:0051015">
    <property type="term" value="F:actin filament binding"/>
    <property type="evidence" value="ECO:0007669"/>
    <property type="project" value="InterPro"/>
</dbReference>
<dbReference type="InterPro" id="IPR055297">
    <property type="entry name" value="NEBU/NEBL"/>
</dbReference>
<dbReference type="Proteomes" id="UP000694388">
    <property type="component" value="Unplaced"/>
</dbReference>
<feature type="region of interest" description="Disordered" evidence="3">
    <location>
        <begin position="194"/>
        <end position="216"/>
    </location>
</feature>
<keyword evidence="4" id="KW-0732">Signal</keyword>
<dbReference type="Pfam" id="PF00880">
    <property type="entry name" value="Nebulin"/>
    <property type="match status" value="1"/>
</dbReference>
<proteinExistence type="predicted"/>
<evidence type="ECO:0000256" key="3">
    <source>
        <dbReference type="SAM" id="MobiDB-lite"/>
    </source>
</evidence>
<dbReference type="PANTHER" id="PTHR11039">
    <property type="entry name" value="NEBULIN"/>
    <property type="match status" value="1"/>
</dbReference>
<evidence type="ECO:0000256" key="4">
    <source>
        <dbReference type="SAM" id="SignalP"/>
    </source>
</evidence>
<keyword evidence="1" id="KW-0677">Repeat</keyword>
<reference evidence="5" key="2">
    <citation type="submission" date="2025-09" db="UniProtKB">
        <authorList>
            <consortium name="Ensembl"/>
        </authorList>
    </citation>
    <scope>IDENTIFICATION</scope>
</reference>
<evidence type="ECO:0000256" key="2">
    <source>
        <dbReference type="ARBA" id="ARBA00023203"/>
    </source>
</evidence>
<evidence type="ECO:0000313" key="6">
    <source>
        <dbReference type="Proteomes" id="UP000694388"/>
    </source>
</evidence>
<dbReference type="InterPro" id="IPR000900">
    <property type="entry name" value="Nebulin_repeat"/>
</dbReference>
<feature type="chain" id="PRO_5034664139" description="Nebulin-like" evidence="4">
    <location>
        <begin position="24"/>
        <end position="294"/>
    </location>
</feature>
<evidence type="ECO:0008006" key="7">
    <source>
        <dbReference type="Google" id="ProtNLM"/>
    </source>
</evidence>
<accession>A0A8C4Q7E5</accession>
<dbReference type="PANTHER" id="PTHR11039:SF37">
    <property type="entry name" value="NEBULIN"/>
    <property type="match status" value="1"/>
</dbReference>
<name>A0A8C4Q7E5_EPTBU</name>
<sequence length="294" mass="32981">MGTSHYVSVFCVHLHCIPLSAFAFRSGTERQGLGGEAIMTTLDMERACKGEEYMGQVIYIDDYQKAMQYHTSCLLDTPEMRRVRENQRNISSVKYHEDFEKAKGKGFTPVPDDPITQRVRKNTHDVSDISYRGIKRRVVEMEQRRVEAEQSETTADLRVWRTNPGSIFEYDPAEDNIQSKSLYILNMHAQRRSREQSGSASALSISTPDDKSEGSEAERTFYFSGSTGGSTSFFQSGSYQHMKTVLIPQQRSSSVATQQTTVSSIPSQPSTTGVSTSHQACHAALRTSLSFLRS</sequence>
<dbReference type="GeneTree" id="ENSGT00940000154533"/>
<keyword evidence="6" id="KW-1185">Reference proteome</keyword>
<evidence type="ECO:0000256" key="1">
    <source>
        <dbReference type="ARBA" id="ARBA00022737"/>
    </source>
</evidence>
<keyword evidence="2" id="KW-0009">Actin-binding</keyword>
<dbReference type="AlphaFoldDB" id="A0A8C4Q7E5"/>
<dbReference type="OMA" id="MERACKG"/>
<evidence type="ECO:0000313" key="5">
    <source>
        <dbReference type="Ensembl" id="ENSEBUP00000011162.1"/>
    </source>
</evidence>